<evidence type="ECO:0000256" key="1">
    <source>
        <dbReference type="ARBA" id="ARBA00022737"/>
    </source>
</evidence>
<evidence type="ECO:0008006" key="6">
    <source>
        <dbReference type="Google" id="ProtNLM"/>
    </source>
</evidence>
<dbReference type="SUPFAM" id="SSF48452">
    <property type="entry name" value="TPR-like"/>
    <property type="match status" value="2"/>
</dbReference>
<name>A0A2W4QNQ5_9GAMM</name>
<keyword evidence="2 3" id="KW-0802">TPR repeat</keyword>
<evidence type="ECO:0000256" key="3">
    <source>
        <dbReference type="PROSITE-ProRule" id="PRU00339"/>
    </source>
</evidence>
<dbReference type="PROSITE" id="PS50005">
    <property type="entry name" value="TPR"/>
    <property type="match status" value="1"/>
</dbReference>
<protein>
    <recommendedName>
        <fullName evidence="6">Tetratricopeptide repeat protein</fullName>
    </recommendedName>
</protein>
<dbReference type="Pfam" id="PF13181">
    <property type="entry name" value="TPR_8"/>
    <property type="match status" value="1"/>
</dbReference>
<proteinExistence type="predicted"/>
<dbReference type="InterPro" id="IPR019734">
    <property type="entry name" value="TPR_rpt"/>
</dbReference>
<evidence type="ECO:0000313" key="5">
    <source>
        <dbReference type="Proteomes" id="UP000249396"/>
    </source>
</evidence>
<evidence type="ECO:0000313" key="4">
    <source>
        <dbReference type="EMBL" id="PZN73775.1"/>
    </source>
</evidence>
<keyword evidence="1" id="KW-0677">Repeat</keyword>
<dbReference type="Pfam" id="PF13432">
    <property type="entry name" value="TPR_16"/>
    <property type="match status" value="1"/>
</dbReference>
<reference evidence="4 5" key="1">
    <citation type="journal article" date="2018" name="Aquat. Microb. Ecol.">
        <title>Gammaproteobacterial methanotrophs dominate.</title>
        <authorList>
            <person name="Rissanen A.J."/>
            <person name="Saarenheimo J."/>
            <person name="Tiirola M."/>
            <person name="Peura S."/>
            <person name="Aalto S.L."/>
            <person name="Karvinen A."/>
            <person name="Nykanen H."/>
        </authorList>
    </citation>
    <scope>NUCLEOTIDE SEQUENCE [LARGE SCALE GENOMIC DNA]</scope>
    <source>
        <strain evidence="4">AMbin10</strain>
    </source>
</reference>
<evidence type="ECO:0000256" key="2">
    <source>
        <dbReference type="ARBA" id="ARBA00022803"/>
    </source>
</evidence>
<dbReference type="Gene3D" id="1.25.40.10">
    <property type="entry name" value="Tetratricopeptide repeat domain"/>
    <property type="match status" value="2"/>
</dbReference>
<dbReference type="SMART" id="SM00028">
    <property type="entry name" value="TPR"/>
    <property type="match status" value="6"/>
</dbReference>
<dbReference type="PANTHER" id="PTHR45586:SF1">
    <property type="entry name" value="LIPOPOLYSACCHARIDE ASSEMBLY PROTEIN B"/>
    <property type="match status" value="1"/>
</dbReference>
<dbReference type="InterPro" id="IPR011990">
    <property type="entry name" value="TPR-like_helical_dom_sf"/>
</dbReference>
<dbReference type="InterPro" id="IPR051012">
    <property type="entry name" value="CellSynth/LPSAsmb/PSIAsmb"/>
</dbReference>
<feature type="repeat" description="TPR" evidence="3">
    <location>
        <begin position="210"/>
        <end position="243"/>
    </location>
</feature>
<organism evidence="4 5">
    <name type="scientific">Candidatus Methylumidiphilus alinenensis</name>
    <dbReference type="NCBI Taxonomy" id="2202197"/>
    <lineage>
        <taxon>Bacteria</taxon>
        <taxon>Pseudomonadati</taxon>
        <taxon>Pseudomonadota</taxon>
        <taxon>Gammaproteobacteria</taxon>
        <taxon>Methylococcales</taxon>
        <taxon>Candidatus Methylumidiphilus</taxon>
    </lineage>
</organism>
<comment type="caution">
    <text evidence="4">The sequence shown here is derived from an EMBL/GenBank/DDBJ whole genome shotgun (WGS) entry which is preliminary data.</text>
</comment>
<gene>
    <name evidence="4" type="ORF">DM484_22225</name>
</gene>
<accession>A0A2W4QNQ5</accession>
<dbReference type="EMBL" id="QJPH01000446">
    <property type="protein sequence ID" value="PZN73775.1"/>
    <property type="molecule type" value="Genomic_DNA"/>
</dbReference>
<sequence length="564" mass="63114">MVGFLVSGCAVKNSSNIEAVAPYDDVRIAKGNGSPQGEDAIYYILAAELAGQRGQYDAALDNYLKASALTGDVKILQRATQIALYLKKSDQALATSSAWLQRQPDSIDARRLTAFLLLKSGRIDEAADQFIVILGVPGVDIEPTMIDLVKLLSTEVSKEDGLKFMRRLGERFPNMAEIHLAFALLATDKGEYRSALDETEKALARRPNWSRAHLLQAQLMSRMGDSQKAKEVMRKAIQSEPGNTRLRLVYSQFLAKAGDIQGATKELEKVLAKEPSNEDAILGMAMSQMDLGQEAKARQLLERLVNSPSHSMQSYFYLGLIEAKKRNFQAAAQWFDKVNEGPLAFDAQVNALTALIFQGQTAEARQRLGEIRKKFPQQALRMYLLEAELLSKNKQFTEAFDLLSQALQEIPGQTELLYARALVAENLNRSEILEADLRAILAKQPDDANALNALGFALADQSERLEEAKRYIARSLQLKPNEPAFLDSYGWVSYRMGDKAMALEYLRRAYDLLKDPEIGTHLGEVLWESGKQNDAKAIWNELLRKYPDNDDIKKVMPRYPEAFK</sequence>
<dbReference type="Proteomes" id="UP000249396">
    <property type="component" value="Unassembled WGS sequence"/>
</dbReference>
<dbReference type="Pfam" id="PF13174">
    <property type="entry name" value="TPR_6"/>
    <property type="match status" value="1"/>
</dbReference>
<dbReference type="Pfam" id="PF14559">
    <property type="entry name" value="TPR_19"/>
    <property type="match status" value="1"/>
</dbReference>
<dbReference type="AlphaFoldDB" id="A0A2W4QNQ5"/>
<dbReference type="PANTHER" id="PTHR45586">
    <property type="entry name" value="TPR REPEAT-CONTAINING PROTEIN PA4667"/>
    <property type="match status" value="1"/>
</dbReference>